<feature type="compositionally biased region" description="Pro residues" evidence="1">
    <location>
        <begin position="136"/>
        <end position="162"/>
    </location>
</feature>
<feature type="chain" id="PRO_5046111150" evidence="2">
    <location>
        <begin position="22"/>
        <end position="255"/>
    </location>
</feature>
<dbReference type="EMBL" id="JBANRG010000042">
    <property type="protein sequence ID" value="KAK7447073.1"/>
    <property type="molecule type" value="Genomic_DNA"/>
</dbReference>
<feature type="region of interest" description="Disordered" evidence="1">
    <location>
        <begin position="136"/>
        <end position="164"/>
    </location>
</feature>
<proteinExistence type="predicted"/>
<gene>
    <name evidence="3" type="ORF">VKT23_014285</name>
</gene>
<evidence type="ECO:0000313" key="4">
    <source>
        <dbReference type="Proteomes" id="UP001498398"/>
    </source>
</evidence>
<evidence type="ECO:0000256" key="2">
    <source>
        <dbReference type="SAM" id="SignalP"/>
    </source>
</evidence>
<feature type="signal peptide" evidence="2">
    <location>
        <begin position="1"/>
        <end position="21"/>
    </location>
</feature>
<keyword evidence="2" id="KW-0732">Signal</keyword>
<keyword evidence="4" id="KW-1185">Reference proteome</keyword>
<evidence type="ECO:0000256" key="1">
    <source>
        <dbReference type="SAM" id="MobiDB-lite"/>
    </source>
</evidence>
<sequence>MRFTAIAAFVLAVVGTTGVSAVPSPAPASAVAAVETTNVGVTTLDVRTDAHLFEPHLIGSNYYGAPIPPWRVGYHPGWYYGDRYDVAKHFGFGFLFPCLKDVFICKLYDLIPFIFHCPGFNFPAYHPVPLPPPSQFPHGVPPPPPSPPPPSPPSHGSPPPPSGGWIQTFGGLDGAVEADDYLTFGLVDTIEAMCKDVCSSTLIMMSTERQNGSPLLTCSLFSRIHGPEAATNKGGQTQPDGSINFITDSAGFYRY</sequence>
<dbReference type="Proteomes" id="UP001498398">
    <property type="component" value="Unassembled WGS sequence"/>
</dbReference>
<reference evidence="3 4" key="1">
    <citation type="submission" date="2024-01" db="EMBL/GenBank/DDBJ databases">
        <title>A draft genome for the cacao thread blight pathogen Marasmiellus scandens.</title>
        <authorList>
            <person name="Baruah I.K."/>
            <person name="Leung J."/>
            <person name="Bukari Y."/>
            <person name="Amoako-Attah I."/>
            <person name="Meinhardt L.W."/>
            <person name="Bailey B.A."/>
            <person name="Cohen S.P."/>
        </authorList>
    </citation>
    <scope>NUCLEOTIDE SEQUENCE [LARGE SCALE GENOMIC DNA]</scope>
    <source>
        <strain evidence="3 4">GH-19</strain>
    </source>
</reference>
<name>A0ABR1J2C4_9AGAR</name>
<accession>A0ABR1J2C4</accession>
<organism evidence="3 4">
    <name type="scientific">Marasmiellus scandens</name>
    <dbReference type="NCBI Taxonomy" id="2682957"/>
    <lineage>
        <taxon>Eukaryota</taxon>
        <taxon>Fungi</taxon>
        <taxon>Dikarya</taxon>
        <taxon>Basidiomycota</taxon>
        <taxon>Agaricomycotina</taxon>
        <taxon>Agaricomycetes</taxon>
        <taxon>Agaricomycetidae</taxon>
        <taxon>Agaricales</taxon>
        <taxon>Marasmiineae</taxon>
        <taxon>Omphalotaceae</taxon>
        <taxon>Marasmiellus</taxon>
    </lineage>
</organism>
<comment type="caution">
    <text evidence="3">The sequence shown here is derived from an EMBL/GenBank/DDBJ whole genome shotgun (WGS) entry which is preliminary data.</text>
</comment>
<evidence type="ECO:0000313" key="3">
    <source>
        <dbReference type="EMBL" id="KAK7447073.1"/>
    </source>
</evidence>
<protein>
    <submittedName>
        <fullName evidence="3">Uncharacterized protein</fullName>
    </submittedName>
</protein>